<name>A0AAJ5RKU6_9BACI</name>
<reference evidence="2" key="1">
    <citation type="submission" date="2022-11" db="EMBL/GenBank/DDBJ databases">
        <title>Lysinibacillus irui.</title>
        <authorList>
            <person name="Akintayo S.O."/>
        </authorList>
    </citation>
    <scope>NUCLEOTIDE SEQUENCE</scope>
    <source>
        <strain evidence="2">IRB4-01</strain>
    </source>
</reference>
<dbReference type="InterPro" id="IPR021708">
    <property type="entry name" value="DUF3291"/>
</dbReference>
<accession>A0AAJ5RKU6</accession>
<protein>
    <submittedName>
        <fullName evidence="2">DUF3291 domain-containing protein</fullName>
    </submittedName>
</protein>
<sequence>MAFVAIYTIGRLNHPYDHPSSREFFQVGNEVYRQATKSGLIESFSPEGVALPEETVKGKGSPILTLTVWRNPQSLYHFTYSGQHKQALQDKSKWIEPYPEKHLSYVVWWTEKVDDVSWIEAFKRYNYYIQHGSTAFAFDFKQPFDEKGDRFSLMEEF</sequence>
<dbReference type="KEGG" id="liu:OU989_11295"/>
<proteinExistence type="predicted"/>
<feature type="domain" description="DUF3291" evidence="1">
    <location>
        <begin position="5"/>
        <end position="142"/>
    </location>
</feature>
<organism evidence="2 3">
    <name type="scientific">Lysinibacillus irui</name>
    <dbReference type="NCBI Taxonomy" id="2998077"/>
    <lineage>
        <taxon>Bacteria</taxon>
        <taxon>Bacillati</taxon>
        <taxon>Bacillota</taxon>
        <taxon>Bacilli</taxon>
        <taxon>Bacillales</taxon>
        <taxon>Bacillaceae</taxon>
        <taxon>Lysinibacillus</taxon>
    </lineage>
</organism>
<dbReference type="Proteomes" id="UP001219585">
    <property type="component" value="Chromosome"/>
</dbReference>
<evidence type="ECO:0000259" key="1">
    <source>
        <dbReference type="Pfam" id="PF11695"/>
    </source>
</evidence>
<gene>
    <name evidence="2" type="ORF">OU989_11295</name>
</gene>
<evidence type="ECO:0000313" key="3">
    <source>
        <dbReference type="Proteomes" id="UP001219585"/>
    </source>
</evidence>
<dbReference type="EMBL" id="CP113527">
    <property type="protein sequence ID" value="WDV04910.1"/>
    <property type="molecule type" value="Genomic_DNA"/>
</dbReference>
<dbReference type="RefSeq" id="WP_274793143.1">
    <property type="nucleotide sequence ID" value="NZ_CP113527.1"/>
</dbReference>
<evidence type="ECO:0000313" key="2">
    <source>
        <dbReference type="EMBL" id="WDV04910.1"/>
    </source>
</evidence>
<dbReference type="Pfam" id="PF11695">
    <property type="entry name" value="DUF3291"/>
    <property type="match status" value="1"/>
</dbReference>
<dbReference type="AlphaFoldDB" id="A0AAJ5RKU6"/>